<evidence type="ECO:0000256" key="9">
    <source>
        <dbReference type="SAM" id="MobiDB-lite"/>
    </source>
</evidence>
<evidence type="ECO:0000256" key="5">
    <source>
        <dbReference type="ARBA" id="ARBA00022741"/>
    </source>
</evidence>
<keyword evidence="2" id="KW-0813">Transport</keyword>
<feature type="transmembrane region" description="Helical" evidence="10">
    <location>
        <begin position="832"/>
        <end position="860"/>
    </location>
</feature>
<dbReference type="PROSITE" id="PS50893">
    <property type="entry name" value="ABC_TRANSPORTER_2"/>
    <property type="match status" value="3"/>
</dbReference>
<gene>
    <name evidence="13" type="ORF">LAZ67_17002502</name>
</gene>
<dbReference type="Proteomes" id="UP001235939">
    <property type="component" value="Chromosome 17"/>
</dbReference>
<feature type="transmembrane region" description="Helical" evidence="10">
    <location>
        <begin position="747"/>
        <end position="770"/>
    </location>
</feature>
<feature type="domain" description="ABC transporter" evidence="11">
    <location>
        <begin position="1919"/>
        <end position="2133"/>
    </location>
</feature>
<dbReference type="PROSITE" id="PS50929">
    <property type="entry name" value="ABC_TM1F"/>
    <property type="match status" value="4"/>
</dbReference>
<dbReference type="PANTHER" id="PTHR24223:SF443">
    <property type="entry name" value="MULTIDRUG-RESISTANCE LIKE PROTEIN 1, ISOFORM I"/>
    <property type="match status" value="1"/>
</dbReference>
<evidence type="ECO:0000256" key="8">
    <source>
        <dbReference type="ARBA" id="ARBA00023136"/>
    </source>
</evidence>
<feature type="region of interest" description="Disordered" evidence="9">
    <location>
        <begin position="627"/>
        <end position="670"/>
    </location>
</feature>
<keyword evidence="8 10" id="KW-0472">Membrane</keyword>
<keyword evidence="5" id="KW-0547">Nucleotide-binding</keyword>
<evidence type="ECO:0000256" key="2">
    <source>
        <dbReference type="ARBA" id="ARBA00022448"/>
    </source>
</evidence>
<keyword evidence="4" id="KW-0677">Repeat</keyword>
<feature type="transmembrane region" description="Helical" evidence="10">
    <location>
        <begin position="1507"/>
        <end position="1530"/>
    </location>
</feature>
<keyword evidence="6" id="KW-0067">ATP-binding</keyword>
<dbReference type="CDD" id="cd03250">
    <property type="entry name" value="ABCC_MRP_domain1"/>
    <property type="match status" value="1"/>
</dbReference>
<evidence type="ECO:0000259" key="12">
    <source>
        <dbReference type="PROSITE" id="PS50929"/>
    </source>
</evidence>
<feature type="compositionally biased region" description="Polar residues" evidence="9">
    <location>
        <begin position="629"/>
        <end position="643"/>
    </location>
</feature>
<evidence type="ECO:0000259" key="11">
    <source>
        <dbReference type="PROSITE" id="PS50893"/>
    </source>
</evidence>
<evidence type="ECO:0000256" key="1">
    <source>
        <dbReference type="ARBA" id="ARBA00004128"/>
    </source>
</evidence>
<feature type="transmembrane region" description="Helical" evidence="10">
    <location>
        <begin position="1460"/>
        <end position="1487"/>
    </location>
</feature>
<evidence type="ECO:0000313" key="14">
    <source>
        <dbReference type="Proteomes" id="UP001235939"/>
    </source>
</evidence>
<feature type="domain" description="ABC transporter" evidence="11">
    <location>
        <begin position="318"/>
        <end position="587"/>
    </location>
</feature>
<dbReference type="PROSITE" id="PS00211">
    <property type="entry name" value="ABC_TRANSPORTER_1"/>
    <property type="match status" value="3"/>
</dbReference>
<dbReference type="PANTHER" id="PTHR24223">
    <property type="entry name" value="ATP-BINDING CASSETTE SUB-FAMILY C"/>
    <property type="match status" value="1"/>
</dbReference>
<reference evidence="13 14" key="1">
    <citation type="submission" date="2022-01" db="EMBL/GenBank/DDBJ databases">
        <title>A chromosomal length assembly of Cordylochernes scorpioides.</title>
        <authorList>
            <person name="Zeh D."/>
            <person name="Zeh J."/>
        </authorList>
    </citation>
    <scope>NUCLEOTIDE SEQUENCE [LARGE SCALE GENOMIC DNA]</scope>
    <source>
        <strain evidence="13">IN4F17</strain>
        <tissue evidence="13">Whole Body</tissue>
    </source>
</reference>
<feature type="transmembrane region" description="Helical" evidence="10">
    <location>
        <begin position="270"/>
        <end position="292"/>
    </location>
</feature>
<feature type="transmembrane region" description="Helical" evidence="10">
    <location>
        <begin position="229"/>
        <end position="250"/>
    </location>
</feature>
<dbReference type="InterPro" id="IPR017871">
    <property type="entry name" value="ABC_transporter-like_CS"/>
</dbReference>
<dbReference type="InterPro" id="IPR027417">
    <property type="entry name" value="P-loop_NTPase"/>
</dbReference>
<evidence type="ECO:0000256" key="6">
    <source>
        <dbReference type="ARBA" id="ARBA00022840"/>
    </source>
</evidence>
<dbReference type="SUPFAM" id="SSF141571">
    <property type="entry name" value="Pentapeptide repeat-like"/>
    <property type="match status" value="1"/>
</dbReference>
<dbReference type="Pfam" id="PF00005">
    <property type="entry name" value="ABC_tran"/>
    <property type="match status" value="3"/>
</dbReference>
<feature type="domain" description="ABC transmembrane type-1" evidence="12">
    <location>
        <begin position="1063"/>
        <end position="1182"/>
    </location>
</feature>
<evidence type="ECO:0000313" key="13">
    <source>
        <dbReference type="EMBL" id="UYV79408.1"/>
    </source>
</evidence>
<evidence type="ECO:0000256" key="10">
    <source>
        <dbReference type="SAM" id="Phobius"/>
    </source>
</evidence>
<dbReference type="Gene3D" id="1.20.1560.10">
    <property type="entry name" value="ABC transporter type 1, transmembrane domain"/>
    <property type="match status" value="5"/>
</dbReference>
<feature type="domain" description="ABC transporter" evidence="11">
    <location>
        <begin position="1221"/>
        <end position="1457"/>
    </location>
</feature>
<evidence type="ECO:0000256" key="7">
    <source>
        <dbReference type="ARBA" id="ARBA00022989"/>
    </source>
</evidence>
<feature type="domain" description="ABC transmembrane type-1" evidence="12">
    <location>
        <begin position="1465"/>
        <end position="1880"/>
    </location>
</feature>
<dbReference type="Gene3D" id="3.40.50.300">
    <property type="entry name" value="P-loop containing nucleotide triphosphate hydrolases"/>
    <property type="match status" value="3"/>
</dbReference>
<feature type="transmembrane region" description="Helical" evidence="10">
    <location>
        <begin position="144"/>
        <end position="165"/>
    </location>
</feature>
<keyword evidence="3 10" id="KW-0812">Transmembrane</keyword>
<sequence length="2136" mass="241030">MPWKLLTRFCCVIQKMCPELEAPFISRILFAWFDGDDPLWKGLFLSGLMFLAALIQSVLLGQFFQRMFVVGMRVRTALTSAIYAKSLVLSNNARKESTLGEIVNLMSVDAQRFVDLMTYINLIWSAPFQIVLSVYFLWGMLGPSVMAGVVVMILMMPLNGVIATYSKKLQVKQMKLKDQRIKMMNEILSGVKVLKLYAWEKSFEEQILEIRDKEVRGQRRIAYLNASSIFLWVTAPFLVALASFATFVLIDEHNILDATTAFVSISLFNILRFPMSMLPNLITTMVMVSVSVKRINKYLNSEELEPYVTSDNSKEHLVKIQDGEFSWGPGEANVLRDININVKSGELVAVVGPVGSGKSSMLSALLGDMERQSGSVVINYTCGTGYGVRSSVWLFAFTVGDNCGELWVLQGSLAYVPQQAWIQNATLRDNILFSKPYNERKYTRIISSCALKPDLEILSGGDMTEIGEKMSETFSKWTMMCLQGINLSGGQKQRVSLARAVYSDAEILLLDDPLSAVDSHVGKHLFQHVIGPEGILKNKTRVLVTHNLACLPKVDRILVMAGGKIVEEGSYRQLLEKKGAFAEFLVQYLTEAGDEVADQPELVEEILETVGTNPELKRQISGRMRLLSETDSQSEPEQGTNRKGSFGASVSGDFRKRKGSEKSVKGKRPSRPNIKLIQAETAEVGKVKWNVYGQYFTAVGYWWTIAILGSMVGVQICSVGSNIWLSAWSNDKPINGTQDPELRDLRLGVYGGLGSGQGIFISLASFILAYSTLEAAQNLHKGLLHNILRSPMAFFDATPLGRILNRFSKDIDTVDVIIPMTIRTWFQCLMQVVGSLFVIAYSTPWFLLTIPPIGIIYYFIQVSLYEVFLCEVSPCEIPLFEMSLYEVSLWEMSLYEVSLWEMSLYEISLFEMYLYEVSLWEISLYEVFLYEVSPCEISLFRMSLYEVSLWEMSLYEVSLWEISLYEVFLWEGSPCEISLFEMSLYEVSLWEISLYEVFLCEVSPCEISLFEMSLYEVSLWCSNGKYPYVRCSYKRCPRVRYPYMRCSYVCKMPLCDVSLCEGSRQLKRLESITRSPIYSHFSETLTGVSTIRAYRSSERFATHSDNLVDVNQMCYYPSVIANRWLAIRLEFCGNCIVLFAALFATLGRGVLDEGTVGLAVSSAFQIINNLNWMVRMNSELETNIVAVERILEYSNTPTEAEWESRYNKPSPEWPEQGEMVFRSYSTSYRPGGDLVLKDVTFTVKPGEKVGIVGRTGAGKSSLTLALFRIIEPVTGNILVDNVDIARLGLHDLRSRLTIIPQDPVLFSGNLRLNLDPFSNISDSAMWNALDMAHLKAFVSSLPLGLDSPITEGGDNLSVGQRQLVCLARALLRKTRVLVLDEATAAVDVETDDLIQTTIRAAFKHCTVVTIAHRLNTVMDYDSFRTSFYRLLMIILQYYSKKDLLDEVKWNVYGQYFTAVGYWWTIAILGSMVGVQICSVGSNIWLSAWSNDKPINGTQDPELRDLRLGVYGGLGSGQGIFISLASFILAYSTLEAAQNLHKGLLHNILRSPMAFFDATPLGRILNRFSKDIDTVDVIIPMTIRTWFQCLMQVVGSLFVIAYSTPWFLLTIPPIGIIYYFIQVSLYEVFLCEVSPCEISLFEMSLYEVSLWEMSMCPYGRCPCMRCFYVRCFPCEISLFEMSLYDVSLWEMSLYEVFLCEVSPCEISLFEMSLYEVSLWEISLYEVFLCEVSPCEISLFEMSLYEVSLWEMSLYEIFYVASSRQLKRLESITRSPIYSHFSETLTGVSTIRAYRSSERFATHSDNLVDVNQMCYYPSVIANRWLAIRLEFCGNCIVLFAALFATLGRGVLDEGTVGLAVSSAFQIINNLNWMVRMNSELETNIVAVERILEYSNTPTEAEWESRYNKPSPEWPEQGEMVFRSYSTSYRPGGDLVLKDVTFTVKPGEKVGIVGRTGAGKSSLTLALFRIIEPVTGNILVDNVDIARLGLHDLRSRLTIIPQDPVLFSGNLRLNLDPFSNISDSAMWNALDMAHLKAFVSSLPLGLDSPITEGGDNLSVGQRQLVCLARALLRKTRVLVLDEATAAVDVETDDLIQTTIRAAFKHCTVVTIAHRLNTVMDYDRYECPSTGEKHGIMIRQ</sequence>
<dbReference type="SMART" id="SM00382">
    <property type="entry name" value="AAA"/>
    <property type="match status" value="3"/>
</dbReference>
<dbReference type="InterPro" id="IPR050173">
    <property type="entry name" value="ABC_transporter_C-like"/>
</dbReference>
<feature type="transmembrane region" description="Helical" evidence="10">
    <location>
        <begin position="1592"/>
        <end position="1620"/>
    </location>
</feature>
<proteinExistence type="predicted"/>
<feature type="compositionally biased region" description="Basic residues" evidence="9">
    <location>
        <begin position="655"/>
        <end position="670"/>
    </location>
</feature>
<dbReference type="InterPro" id="IPR036640">
    <property type="entry name" value="ABC1_TM_sf"/>
</dbReference>
<dbReference type="CDD" id="cd18603">
    <property type="entry name" value="ABC_6TM_MRP1_2_3_6_D2_like"/>
    <property type="match status" value="2"/>
</dbReference>
<dbReference type="InterPro" id="IPR003439">
    <property type="entry name" value="ABC_transporter-like_ATP-bd"/>
</dbReference>
<evidence type="ECO:0000256" key="4">
    <source>
        <dbReference type="ARBA" id="ARBA00022737"/>
    </source>
</evidence>
<protein>
    <submittedName>
        <fullName evidence="13">ABCC3</fullName>
    </submittedName>
</protein>
<feature type="transmembrane region" description="Helical" evidence="10">
    <location>
        <begin position="701"/>
        <end position="727"/>
    </location>
</feature>
<name>A0ABY6LHQ9_9ARAC</name>
<dbReference type="CDD" id="cd03244">
    <property type="entry name" value="ABCC_MRP_domain2"/>
    <property type="match status" value="2"/>
</dbReference>
<comment type="subcellular location">
    <subcellularLocation>
        <location evidence="1">Vacuole membrane</location>
        <topology evidence="1">Multi-pass membrane protein</topology>
    </subcellularLocation>
</comment>
<feature type="domain" description="ABC transmembrane type-1" evidence="12">
    <location>
        <begin position="23"/>
        <end position="287"/>
    </location>
</feature>
<dbReference type="InterPro" id="IPR011527">
    <property type="entry name" value="ABC1_TM_dom"/>
</dbReference>
<dbReference type="Pfam" id="PF00664">
    <property type="entry name" value="ABC_membrane"/>
    <property type="match status" value="5"/>
</dbReference>
<dbReference type="EMBL" id="CP092879">
    <property type="protein sequence ID" value="UYV79408.1"/>
    <property type="molecule type" value="Genomic_DNA"/>
</dbReference>
<dbReference type="SUPFAM" id="SSF90123">
    <property type="entry name" value="ABC transporter transmembrane region"/>
    <property type="match status" value="5"/>
</dbReference>
<keyword evidence="7 10" id="KW-1133">Transmembrane helix</keyword>
<dbReference type="CDD" id="cd18595">
    <property type="entry name" value="ABC_6TM_MRP1_2_3_6_D1_like"/>
    <property type="match status" value="1"/>
</dbReference>
<keyword evidence="14" id="KW-1185">Reference proteome</keyword>
<organism evidence="13 14">
    <name type="scientific">Cordylochernes scorpioides</name>
    <dbReference type="NCBI Taxonomy" id="51811"/>
    <lineage>
        <taxon>Eukaryota</taxon>
        <taxon>Metazoa</taxon>
        <taxon>Ecdysozoa</taxon>
        <taxon>Arthropoda</taxon>
        <taxon>Chelicerata</taxon>
        <taxon>Arachnida</taxon>
        <taxon>Pseudoscorpiones</taxon>
        <taxon>Cheliferoidea</taxon>
        <taxon>Chernetidae</taxon>
        <taxon>Cordylochernes</taxon>
    </lineage>
</organism>
<accession>A0ABY6LHQ9</accession>
<feature type="domain" description="ABC transmembrane type-1" evidence="12">
    <location>
        <begin position="705"/>
        <end position="862"/>
    </location>
</feature>
<feature type="transmembrane region" description="Helical" evidence="10">
    <location>
        <begin position="116"/>
        <end position="138"/>
    </location>
</feature>
<dbReference type="SUPFAM" id="SSF52540">
    <property type="entry name" value="P-loop containing nucleoside triphosphate hydrolases"/>
    <property type="match status" value="3"/>
</dbReference>
<feature type="transmembrane region" description="Helical" evidence="10">
    <location>
        <begin position="43"/>
        <end position="64"/>
    </location>
</feature>
<evidence type="ECO:0000256" key="3">
    <source>
        <dbReference type="ARBA" id="ARBA00022692"/>
    </source>
</evidence>
<dbReference type="InterPro" id="IPR003593">
    <property type="entry name" value="AAA+_ATPase"/>
</dbReference>